<reference evidence="2 3" key="1">
    <citation type="submission" date="2018-06" db="EMBL/GenBank/DDBJ databases">
        <authorList>
            <consortium name="Pathogen Informatics"/>
            <person name="Doyle S."/>
        </authorList>
    </citation>
    <scope>NUCLEOTIDE SEQUENCE [LARGE SCALE GENOMIC DNA]</scope>
    <source>
        <strain evidence="2 3">NCTC8105</strain>
    </source>
</reference>
<evidence type="ECO:0000259" key="1">
    <source>
        <dbReference type="Pfam" id="PF09718"/>
    </source>
</evidence>
<protein>
    <submittedName>
        <fullName evidence="2">Phage-related minor tail protein</fullName>
    </submittedName>
</protein>
<dbReference type="NCBIfam" id="TIGR01541">
    <property type="entry name" value="tape_meas_lam_C"/>
    <property type="match status" value="1"/>
</dbReference>
<gene>
    <name evidence="2" type="ORF">NCTC8105_03315</name>
</gene>
<organism evidence="2 3">
    <name type="scientific">Hafnia alvei</name>
    <dbReference type="NCBI Taxonomy" id="569"/>
    <lineage>
        <taxon>Bacteria</taxon>
        <taxon>Pseudomonadati</taxon>
        <taxon>Pseudomonadota</taxon>
        <taxon>Gammaproteobacteria</taxon>
        <taxon>Enterobacterales</taxon>
        <taxon>Hafniaceae</taxon>
        <taxon>Hafnia</taxon>
    </lineage>
</organism>
<proteinExistence type="predicted"/>
<accession>A0A377PKI3</accession>
<evidence type="ECO:0000313" key="3">
    <source>
        <dbReference type="Proteomes" id="UP000254821"/>
    </source>
</evidence>
<dbReference type="Proteomes" id="UP000254821">
    <property type="component" value="Unassembled WGS sequence"/>
</dbReference>
<dbReference type="Pfam" id="PF09718">
    <property type="entry name" value="Tape_meas_lam_C"/>
    <property type="match status" value="1"/>
</dbReference>
<evidence type="ECO:0000313" key="2">
    <source>
        <dbReference type="EMBL" id="STQ81138.1"/>
    </source>
</evidence>
<name>A0A377PKI3_HAFAL</name>
<sequence>MVESNINERQQVERVFDKTDKGSEAIAARQAALDALDKKYQESAAAEADWLAGSQKGLSNWMDTASNYADQTASLVSNTMSGFVDTLSGALSGNKTSWEDWSKSVLQSMQKVILNAMLVNSIKGLGGAGFMSMFGGGASGASGASGDAGGLFSSGAFDNLTLNAKGGAYASEGLSAHSNTIVNTPTYFAFAKGAGLMGEAGARGNHAINALSGWFSGCENGRWGICLWRWWRYHHSSAFHYFG</sequence>
<dbReference type="AlphaFoldDB" id="A0A377PKI3"/>
<dbReference type="EMBL" id="UGHP01000001">
    <property type="protein sequence ID" value="STQ81138.1"/>
    <property type="molecule type" value="Genomic_DNA"/>
</dbReference>
<feature type="domain" description="Bacteriophage tail tape measure C-terminal" evidence="1">
    <location>
        <begin position="49"/>
        <end position="122"/>
    </location>
</feature>
<dbReference type="InterPro" id="IPR006431">
    <property type="entry name" value="Phage_tape_meas_C"/>
</dbReference>